<dbReference type="NCBIfam" id="NF047408">
    <property type="entry name" value="SA0632_fam_LP"/>
    <property type="match status" value="1"/>
</dbReference>
<dbReference type="PROSITE" id="PS51257">
    <property type="entry name" value="PROKAR_LIPOPROTEIN"/>
    <property type="match status" value="1"/>
</dbReference>
<protein>
    <recommendedName>
        <fullName evidence="4">Lipoprotein</fullName>
    </recommendedName>
</protein>
<evidence type="ECO:0000313" key="2">
    <source>
        <dbReference type="EMBL" id="XAF71464.1"/>
    </source>
</evidence>
<accession>A0ABZ3EF35</accession>
<evidence type="ECO:0000313" key="3">
    <source>
        <dbReference type="Proteomes" id="UP001436297"/>
    </source>
</evidence>
<keyword evidence="3" id="KW-1185">Reference proteome</keyword>
<evidence type="ECO:0000256" key="1">
    <source>
        <dbReference type="SAM" id="MobiDB-lite"/>
    </source>
</evidence>
<dbReference type="Proteomes" id="UP001436297">
    <property type="component" value="Chromosome"/>
</dbReference>
<gene>
    <name evidence="2" type="ORF">QQM35_05055</name>
</gene>
<reference evidence="2 3" key="1">
    <citation type="journal article" date="2024" name="Pathogens">
        <title>Staphylococcus hsinchuensis sp. nov., Isolated from Soymilk.</title>
        <authorList>
            <person name="Wang Y.T."/>
            <person name="Lin Y.C."/>
            <person name="Hsieh Y.H."/>
            <person name="Lin Y.T."/>
            <person name="Hamada M."/>
            <person name="Chen C.C."/>
            <person name="Liou J.S."/>
            <person name="Lee A.Y."/>
            <person name="Zhang W.L."/>
            <person name="Chen Y.T."/>
            <person name="Huang C.H."/>
        </authorList>
    </citation>
    <scope>NUCLEOTIDE SEQUENCE [LARGE SCALE GENOMIC DNA]</scope>
    <source>
        <strain evidence="2 3">H164</strain>
    </source>
</reference>
<dbReference type="EMBL" id="CP128355">
    <property type="protein sequence ID" value="XAF71464.1"/>
    <property type="molecule type" value="Genomic_DNA"/>
</dbReference>
<organism evidence="2 3">
    <name type="scientific">Staphylococcus hsinchuensis</name>
    <dbReference type="NCBI Taxonomy" id="3051183"/>
    <lineage>
        <taxon>Bacteria</taxon>
        <taxon>Bacillati</taxon>
        <taxon>Bacillota</taxon>
        <taxon>Bacilli</taxon>
        <taxon>Bacillales</taxon>
        <taxon>Staphylococcaceae</taxon>
        <taxon>Staphylococcus</taxon>
    </lineage>
</organism>
<evidence type="ECO:0008006" key="4">
    <source>
        <dbReference type="Google" id="ProtNLM"/>
    </source>
</evidence>
<sequence>MKKYVTLFLAATIVLSGCGKSQEKEDLKNNIKKYEDKNKKLKKQKDQLDKENKELKKKSKDLEKEVNADS</sequence>
<name>A0ABZ3EF35_9STAP</name>
<feature type="region of interest" description="Disordered" evidence="1">
    <location>
        <begin position="38"/>
        <end position="70"/>
    </location>
</feature>
<dbReference type="RefSeq" id="WP_251518880.1">
    <property type="nucleotide sequence ID" value="NZ_CP128355.1"/>
</dbReference>
<proteinExistence type="predicted"/>